<gene>
    <name evidence="1" type="ORF">DKG74_07830</name>
</gene>
<name>A0A317EDM6_9PROT</name>
<dbReference type="AlphaFoldDB" id="A0A317EDM6"/>
<dbReference type="EMBL" id="QGLE01000003">
    <property type="protein sequence ID" value="PWR24702.1"/>
    <property type="molecule type" value="Genomic_DNA"/>
</dbReference>
<dbReference type="Gene3D" id="3.30.530.20">
    <property type="match status" value="1"/>
</dbReference>
<protein>
    <submittedName>
        <fullName evidence="1">MxaD family protein</fullName>
    </submittedName>
</protein>
<dbReference type="InterPro" id="IPR023393">
    <property type="entry name" value="START-like_dom_sf"/>
</dbReference>
<reference evidence="1 2" key="1">
    <citation type="submission" date="2018-05" db="EMBL/GenBank/DDBJ databases">
        <title>Zavarzinia sp. HR-AS.</title>
        <authorList>
            <person name="Lee Y."/>
            <person name="Jeon C.O."/>
        </authorList>
    </citation>
    <scope>NUCLEOTIDE SEQUENCE [LARGE SCALE GENOMIC DNA]</scope>
    <source>
        <strain evidence="1 2">HR-AS</strain>
    </source>
</reference>
<dbReference type="CDD" id="cd07821">
    <property type="entry name" value="PYR_PYL_RCAR_like"/>
    <property type="match status" value="1"/>
</dbReference>
<comment type="caution">
    <text evidence="1">The sequence shown here is derived from an EMBL/GenBank/DDBJ whole genome shotgun (WGS) entry which is preliminary data.</text>
</comment>
<keyword evidence="2" id="KW-1185">Reference proteome</keyword>
<dbReference type="InterPro" id="IPR019587">
    <property type="entry name" value="Polyketide_cyclase/dehydratase"/>
</dbReference>
<proteinExistence type="predicted"/>
<evidence type="ECO:0000313" key="2">
    <source>
        <dbReference type="Proteomes" id="UP000245461"/>
    </source>
</evidence>
<organism evidence="1 2">
    <name type="scientific">Zavarzinia aquatilis</name>
    <dbReference type="NCBI Taxonomy" id="2211142"/>
    <lineage>
        <taxon>Bacteria</taxon>
        <taxon>Pseudomonadati</taxon>
        <taxon>Pseudomonadota</taxon>
        <taxon>Alphaproteobacteria</taxon>
        <taxon>Rhodospirillales</taxon>
        <taxon>Zavarziniaceae</taxon>
        <taxon>Zavarzinia</taxon>
    </lineage>
</organism>
<evidence type="ECO:0000313" key="1">
    <source>
        <dbReference type="EMBL" id="PWR24702.1"/>
    </source>
</evidence>
<dbReference type="RefSeq" id="WP_109904394.1">
    <property type="nucleotide sequence ID" value="NZ_QGLE01000003.1"/>
</dbReference>
<dbReference type="Pfam" id="PF10604">
    <property type="entry name" value="Polyketide_cyc2"/>
    <property type="match status" value="1"/>
</dbReference>
<dbReference type="Proteomes" id="UP000245461">
    <property type="component" value="Unassembled WGS sequence"/>
</dbReference>
<dbReference type="OrthoDB" id="4459835at2"/>
<dbReference type="SUPFAM" id="SSF55961">
    <property type="entry name" value="Bet v1-like"/>
    <property type="match status" value="1"/>
</dbReference>
<accession>A0A317EDM6</accession>
<sequence length="140" mass="15306">MGQQRIHIVRDFRMPVADLYALLAEHENLNQVFAPAKITRVRDGDTSRNGAGSVRRLKMPVGGPFEETVTRAVENELIEYRITKGSPLKNHLGTMRFSATPAGGSRLDYTIVFEGKLPFIGGIVRAALEKGITKGLGAIS</sequence>